<dbReference type="AlphaFoldDB" id="A0AAE2SAJ7"/>
<dbReference type="GO" id="GO:0016798">
    <property type="term" value="F:hydrolase activity, acting on glycosyl bonds"/>
    <property type="evidence" value="ECO:0007669"/>
    <property type="project" value="UniProtKB-KW"/>
</dbReference>
<keyword evidence="2" id="KW-0326">Glycosidase</keyword>
<protein>
    <submittedName>
        <fullName evidence="2">Phosphodiester glycosidase family protein</fullName>
    </submittedName>
</protein>
<sequence>MKGFLIFSALICFGLGFVLAEKPLKQEKLEFEGVKYRVVKVPAKRLRLAWKGADGKPMRSFDLVQKHYSGQKRKVVFMANAGIFEPGGIPSGLHVQGGKLLRPLNLKPGKGNFFLKPNGVFAVHLGQAEIMPSSQYSAYVRRHKKGPHAYPIRLALQSGPLLLHQGNIHPAFNRGSKSRLHRNGVGVDRQGRVVFAITEFHAGREGEVNLHGLARFFLHLGCQNALFLDGDLSQMVVNPKEKTESNLFGAMLVVTEPVVLGE</sequence>
<keyword evidence="2" id="KW-0378">Hydrolase</keyword>
<dbReference type="EMBL" id="JAENIG010000003">
    <property type="protein sequence ID" value="MBK1854551.1"/>
    <property type="molecule type" value="Genomic_DNA"/>
</dbReference>
<accession>A0AAE2SAJ7</accession>
<dbReference type="PANTHER" id="PTHR40446">
    <property type="entry name" value="N-ACETYLGLUCOSAMINE-1-PHOSPHODIESTER ALPHA-N-ACETYLGLUCOSAMINIDASE"/>
    <property type="match status" value="1"/>
</dbReference>
<proteinExistence type="predicted"/>
<evidence type="ECO:0000313" key="3">
    <source>
        <dbReference type="Proteomes" id="UP000634206"/>
    </source>
</evidence>
<comment type="caution">
    <text evidence="2">The sequence shown here is derived from an EMBL/GenBank/DDBJ whole genome shotgun (WGS) entry which is preliminary data.</text>
</comment>
<reference evidence="2" key="1">
    <citation type="submission" date="2021-01" db="EMBL/GenBank/DDBJ databases">
        <title>Modified the classification status of verrucomicrobia.</title>
        <authorList>
            <person name="Feng X."/>
        </authorList>
    </citation>
    <scope>NUCLEOTIDE SEQUENCE</scope>
    <source>
        <strain evidence="2">5K15</strain>
    </source>
</reference>
<evidence type="ECO:0000313" key="2">
    <source>
        <dbReference type="EMBL" id="MBK1854551.1"/>
    </source>
</evidence>
<dbReference type="PANTHER" id="PTHR40446:SF2">
    <property type="entry name" value="N-ACETYLGLUCOSAMINE-1-PHOSPHODIESTER ALPHA-N-ACETYLGLUCOSAMINIDASE"/>
    <property type="match status" value="1"/>
</dbReference>
<evidence type="ECO:0000259" key="1">
    <source>
        <dbReference type="Pfam" id="PF09992"/>
    </source>
</evidence>
<name>A0AAE2SAJ7_9BACT</name>
<dbReference type="InterPro" id="IPR018711">
    <property type="entry name" value="NAGPA"/>
</dbReference>
<gene>
    <name evidence="2" type="ORF">JIN83_06245</name>
</gene>
<feature type="domain" description="Phosphodiester glycosidase" evidence="1">
    <location>
        <begin position="74"/>
        <end position="237"/>
    </location>
</feature>
<organism evidence="2 3">
    <name type="scientific">Oceaniferula flava</name>
    <dbReference type="NCBI Taxonomy" id="2800421"/>
    <lineage>
        <taxon>Bacteria</taxon>
        <taxon>Pseudomonadati</taxon>
        <taxon>Verrucomicrobiota</taxon>
        <taxon>Verrucomicrobiia</taxon>
        <taxon>Verrucomicrobiales</taxon>
        <taxon>Verrucomicrobiaceae</taxon>
        <taxon>Oceaniferula</taxon>
    </lineage>
</organism>
<dbReference type="Proteomes" id="UP000634206">
    <property type="component" value="Unassembled WGS sequence"/>
</dbReference>
<dbReference type="Pfam" id="PF09992">
    <property type="entry name" value="NAGPA"/>
    <property type="match status" value="1"/>
</dbReference>
<keyword evidence="3" id="KW-1185">Reference proteome</keyword>